<evidence type="ECO:0000256" key="1">
    <source>
        <dbReference type="SAM" id="Phobius"/>
    </source>
</evidence>
<dbReference type="EMBL" id="SODD01000016">
    <property type="protein sequence ID" value="TDW19940.1"/>
    <property type="molecule type" value="Genomic_DNA"/>
</dbReference>
<keyword evidence="1" id="KW-0472">Membrane</keyword>
<comment type="caution">
    <text evidence="2">The sequence shown here is derived from an EMBL/GenBank/DDBJ whole genome shotgun (WGS) entry which is preliminary data.</text>
</comment>
<organism evidence="2 3">
    <name type="scientific">Breznakia blatticola</name>
    <dbReference type="NCBI Taxonomy" id="1754012"/>
    <lineage>
        <taxon>Bacteria</taxon>
        <taxon>Bacillati</taxon>
        <taxon>Bacillota</taxon>
        <taxon>Erysipelotrichia</taxon>
        <taxon>Erysipelotrichales</taxon>
        <taxon>Erysipelotrichaceae</taxon>
        <taxon>Breznakia</taxon>
    </lineage>
</organism>
<keyword evidence="3" id="KW-1185">Reference proteome</keyword>
<dbReference type="AlphaFoldDB" id="A0A4R7ZWA0"/>
<dbReference type="RefSeq" id="WP_134169446.1">
    <property type="nucleotide sequence ID" value="NZ_SODD01000016.1"/>
</dbReference>
<sequence>MDLFQEINTFTITILIVAVICIGVIIFANSVKVKSYMNNKKSILHEINRIISNHEVVEAHVGIEEITKVSKRRVIRKRNLYVTFKNSQTQQVFKKIFSLNGIKVNYIDGLGRFLDVDIENEVIVLHAKAIATHDRIVDRRIHR</sequence>
<name>A0A4R7ZWA0_9FIRM</name>
<keyword evidence="1" id="KW-1133">Transmembrane helix</keyword>
<evidence type="ECO:0000313" key="3">
    <source>
        <dbReference type="Proteomes" id="UP000294743"/>
    </source>
</evidence>
<keyword evidence="1" id="KW-0812">Transmembrane</keyword>
<protein>
    <submittedName>
        <fullName evidence="2">Uncharacterized protein</fullName>
    </submittedName>
</protein>
<evidence type="ECO:0000313" key="2">
    <source>
        <dbReference type="EMBL" id="TDW19940.1"/>
    </source>
</evidence>
<gene>
    <name evidence="2" type="ORF">EDD63_11642</name>
</gene>
<dbReference type="Proteomes" id="UP000294743">
    <property type="component" value="Unassembled WGS sequence"/>
</dbReference>
<feature type="transmembrane region" description="Helical" evidence="1">
    <location>
        <begin position="12"/>
        <end position="31"/>
    </location>
</feature>
<accession>A0A4R7ZWA0</accession>
<reference evidence="2 3" key="1">
    <citation type="submission" date="2019-03" db="EMBL/GenBank/DDBJ databases">
        <title>Genomic Encyclopedia of Type Strains, Phase IV (KMG-IV): sequencing the most valuable type-strain genomes for metagenomic binning, comparative biology and taxonomic classification.</title>
        <authorList>
            <person name="Goeker M."/>
        </authorList>
    </citation>
    <scope>NUCLEOTIDE SEQUENCE [LARGE SCALE GENOMIC DNA]</scope>
    <source>
        <strain evidence="2 3">DSM 28867</strain>
    </source>
</reference>
<proteinExistence type="predicted"/>